<evidence type="ECO:0000313" key="1">
    <source>
        <dbReference type="EMBL" id="OGM32496.1"/>
    </source>
</evidence>
<reference evidence="1 2" key="1">
    <citation type="journal article" date="2016" name="Nat. Commun.">
        <title>Thousands of microbial genomes shed light on interconnected biogeochemical processes in an aquifer system.</title>
        <authorList>
            <person name="Anantharaman K."/>
            <person name="Brown C.T."/>
            <person name="Hug L.A."/>
            <person name="Sharon I."/>
            <person name="Castelle C.J."/>
            <person name="Probst A.J."/>
            <person name="Thomas B.C."/>
            <person name="Singh A."/>
            <person name="Wilkins M.J."/>
            <person name="Karaoz U."/>
            <person name="Brodie E.L."/>
            <person name="Williams K.H."/>
            <person name="Hubbard S.S."/>
            <person name="Banfield J.F."/>
        </authorList>
    </citation>
    <scope>NUCLEOTIDE SEQUENCE [LARGE SCALE GENOMIC DNA]</scope>
</reference>
<protein>
    <submittedName>
        <fullName evidence="1">Uncharacterized protein</fullName>
    </submittedName>
</protein>
<evidence type="ECO:0000313" key="2">
    <source>
        <dbReference type="Proteomes" id="UP000178870"/>
    </source>
</evidence>
<sequence>MVRMPEIYLNGKGPESSLSYDLQEAITSLNESEKRSVLIGLRLNLEERGQLVEKHQELVRVYEDYFEPKRTDEVDIEMVKYRKNFSKLLINVWTLPEDGVAAAKKLLSEEGPLGSPLRRPK</sequence>
<dbReference type="Proteomes" id="UP000178870">
    <property type="component" value="Unassembled WGS sequence"/>
</dbReference>
<name>A0A1F7YYR5_9BACT</name>
<comment type="caution">
    <text evidence="1">The sequence shown here is derived from an EMBL/GenBank/DDBJ whole genome shotgun (WGS) entry which is preliminary data.</text>
</comment>
<proteinExistence type="predicted"/>
<dbReference type="AlphaFoldDB" id="A0A1F7YYR5"/>
<dbReference type="EMBL" id="MGGP01000014">
    <property type="protein sequence ID" value="OGM32496.1"/>
    <property type="molecule type" value="Genomic_DNA"/>
</dbReference>
<gene>
    <name evidence="1" type="ORF">A2803_03455</name>
</gene>
<organism evidence="1 2">
    <name type="scientific">Candidatus Woesebacteria bacterium RIFCSPHIGHO2_01_FULL_44_21</name>
    <dbReference type="NCBI Taxonomy" id="1802503"/>
    <lineage>
        <taxon>Bacteria</taxon>
        <taxon>Candidatus Woeseibacteriota</taxon>
    </lineage>
</organism>
<accession>A0A1F7YYR5</accession>